<evidence type="ECO:0000256" key="1">
    <source>
        <dbReference type="ARBA" id="ARBA00004370"/>
    </source>
</evidence>
<sequence>MALFSALDAQSAPTAPTSPISYDTLALARLGSVGAIALTVAVYHIPPVRRFVDYWLADALTLADVPSDVDDKEARKKAAAYQPSPALGYALVILNALAVGVWTVSFGDELSRLVNRALGSREAVVYAAVMVLIWSLLLIRTALHPPVVPPWSSFTVYTVLFGVSFTILMTAAYTRVADGQLPVWATATVLVLESTNAAITLLLASIIGLLRFNTPLTIGRAVSGLALPSLTTQSVIAPDDVVSLTEWLTFSWVTPLIKQAANETMQPEDLPPLSTTMRTKQVFQLFIETKAPTLFFKIVYANRFDLIVDGALTFVAAVFSYMSPYFFQRILSSIQIRENPYASPDLKTQATAHAYAFVVLTFFAGLGKTLADLIHLWHSRRASLRIYSQLTAAIYEKALKRKDTSGVVGEKAGEEDDDKKEGGTAEAGKVVNLMASDANRISGTAASMTFIWSSPIEAVIATVFLYQLLGWSAFAGILALVLAMPLNSILMKRNIKIQKDLLKARDKRISVMSELINAITFFAWTEKWKTRVTNARKEEMRQLVRSALNGGLFTLIWAFLPILVTLSAFFSFIVIEKRELTVDIAFPAILLFQMLRQPLTGFPMFVIWFMQTMVSVKRIDDFLKEDEVPDWVSSLKREEKNLPLDETKIGFEAATLRFNTAKKETKDDKKNDAPTNGASATPPPTIVTEDGDNGSAEVPEEETVFELTNLNVNFPIGKLTIVAGPTGAGKSALLKALLGELDLIEGKTFLPKNVTDVDPSTGLRNSVAYAAQTPWLQQKSIKDNILFGEELNEDRYDAVVEACALTPDFDILEDGDQTEIGDKGVSLSGGQKARVALARAVYSFTKHVLLDDPLAAVDSHTAKHLTEKCINGPLLRGRTVILVSHHVELLLPASDYLVRIVDGRVDAQGTPEDLRSRGELEGIVAIEEAECAAVDTVQPEDVEIIVKSAEGDDKKQDKKEKKKGPGRKLVKDEERAVGNVKWGTYLLYIRAATYITWIISLIVMIFGQVSSFAEQLWIKFWGDAYPPSKVSLFALVNPLNHLDQQNAEYRAPTFYHHIAPAAVNATKHLFTIQAGGGDVSANWSPPHPPADTHPAYYLTVYAVLMFITAFAGFVLSMVGVWGAYRASITLHDRLLDSIMHATVRFFSTTPLGRIINRFSKDIETVDNSLYGSLRIVLVQVVALFVSVGVIAYYIPWFIFPAAVILYFYYLYSVVYLKAGRNVRRIQATTRSPIFSGFAEILDGVVSVRAFSAEKRFFDNLCKAFDITQTAYYYVWMNNRWLLLRFDVLGSLTVLGSSILALSGAVSAGSTGIIILRAQGFVSSCYWMSRFWAQLEIDFNSVERVEEYLRVPQEPPSEIAGSRPPAYWPSNTPNDSFVSARDVEIKYSPELPTVFKGSFDIKAGEKIGLIGRTGSGKSTIAMSLLRFVDPTSGTLEIDGIDITKIGVDDLRSRITYIPQDAVLFSGTVRDNLDPFSEHTDEELLEALARVNLVTGGRTAAGTAVGTPAISRQGSTRNLAALAALNSAAAHGAVVPHHSTTDSVDSAAATIVPSARVKITLNSEVSAGGNNFSQGQRQLIAMARALLRRSNLIIMDEATASVDFATDEALQAAIRSEFKESTLITIAHRLSSVIDYDRLLVLADGGVAEFDTPINLLRQDTSLFKTLCEKTGKFKDLYAAAEQKEKKDAAAK</sequence>
<dbReference type="GeneID" id="87805565"/>
<feature type="compositionally biased region" description="Basic and acidic residues" evidence="8">
    <location>
        <begin position="949"/>
        <end position="959"/>
    </location>
</feature>
<evidence type="ECO:0000256" key="6">
    <source>
        <dbReference type="ARBA" id="ARBA00022989"/>
    </source>
</evidence>
<dbReference type="InterPro" id="IPR003439">
    <property type="entry name" value="ABC_transporter-like_ATP-bd"/>
</dbReference>
<organism evidence="12 13">
    <name type="scientific">Vanrija pseudolonga</name>
    <dbReference type="NCBI Taxonomy" id="143232"/>
    <lineage>
        <taxon>Eukaryota</taxon>
        <taxon>Fungi</taxon>
        <taxon>Dikarya</taxon>
        <taxon>Basidiomycota</taxon>
        <taxon>Agaricomycotina</taxon>
        <taxon>Tremellomycetes</taxon>
        <taxon>Trichosporonales</taxon>
        <taxon>Trichosporonaceae</taxon>
        <taxon>Vanrija</taxon>
    </lineage>
</organism>
<keyword evidence="4" id="KW-0547">Nucleotide-binding</keyword>
<feature type="transmembrane region" description="Helical" evidence="9">
    <location>
        <begin position="1287"/>
        <end position="1315"/>
    </location>
</feature>
<dbReference type="PANTHER" id="PTHR24223">
    <property type="entry name" value="ATP-BINDING CASSETTE SUB-FAMILY C"/>
    <property type="match status" value="1"/>
</dbReference>
<dbReference type="InterPro" id="IPR050173">
    <property type="entry name" value="ABC_transporter_C-like"/>
</dbReference>
<dbReference type="InterPro" id="IPR036640">
    <property type="entry name" value="ABC1_TM_sf"/>
</dbReference>
<dbReference type="SUPFAM" id="SSF90123">
    <property type="entry name" value="ABC transporter transmembrane region"/>
    <property type="match status" value="2"/>
</dbReference>
<dbReference type="InterPro" id="IPR027417">
    <property type="entry name" value="P-loop_NTPase"/>
</dbReference>
<keyword evidence="2" id="KW-0813">Transport</keyword>
<dbReference type="GO" id="GO:0005524">
    <property type="term" value="F:ATP binding"/>
    <property type="evidence" value="ECO:0007669"/>
    <property type="project" value="UniProtKB-KW"/>
</dbReference>
<reference evidence="12" key="1">
    <citation type="submission" date="2023-10" db="EMBL/GenBank/DDBJ databases">
        <authorList>
            <person name="Noh H."/>
        </authorList>
    </citation>
    <scope>NUCLEOTIDE SEQUENCE</scope>
    <source>
        <strain evidence="12">DUCC4014</strain>
    </source>
</reference>
<feature type="transmembrane region" description="Helical" evidence="9">
    <location>
        <begin position="1095"/>
        <end position="1124"/>
    </location>
</feature>
<feature type="transmembrane region" description="Helical" evidence="9">
    <location>
        <begin position="306"/>
        <end position="327"/>
    </location>
</feature>
<feature type="region of interest" description="Disordered" evidence="8">
    <location>
        <begin position="662"/>
        <end position="696"/>
    </location>
</feature>
<accession>A0AAF1BJU5</accession>
<feature type="domain" description="ABC transmembrane type-1" evidence="11">
    <location>
        <begin position="1097"/>
        <end position="1335"/>
    </location>
</feature>
<feature type="transmembrane region" description="Helical" evidence="9">
    <location>
        <begin position="1169"/>
        <end position="1191"/>
    </location>
</feature>
<comment type="subcellular location">
    <subcellularLocation>
        <location evidence="1">Membrane</location>
    </subcellularLocation>
</comment>
<proteinExistence type="predicted"/>
<dbReference type="SMART" id="SM00382">
    <property type="entry name" value="AAA"/>
    <property type="match status" value="2"/>
</dbReference>
<feature type="transmembrane region" description="Helical" evidence="9">
    <location>
        <begin position="154"/>
        <end position="173"/>
    </location>
</feature>
<evidence type="ECO:0000256" key="5">
    <source>
        <dbReference type="ARBA" id="ARBA00022840"/>
    </source>
</evidence>
<keyword evidence="7 9" id="KW-0472">Membrane</keyword>
<dbReference type="CDD" id="cd18604">
    <property type="entry name" value="ABC_6TM_VMR1_D2_like"/>
    <property type="match status" value="1"/>
</dbReference>
<feature type="transmembrane region" description="Helical" evidence="9">
    <location>
        <begin position="985"/>
        <end position="1007"/>
    </location>
</feature>
<feature type="domain" description="ABC transmembrane type-1" evidence="11">
    <location>
        <begin position="307"/>
        <end position="611"/>
    </location>
</feature>
<feature type="transmembrane region" description="Helical" evidence="9">
    <location>
        <begin position="584"/>
        <end position="609"/>
    </location>
</feature>
<dbReference type="PROSITE" id="PS00211">
    <property type="entry name" value="ABC_TRANSPORTER_1"/>
    <property type="match status" value="2"/>
</dbReference>
<keyword evidence="13" id="KW-1185">Reference proteome</keyword>
<evidence type="ECO:0000256" key="8">
    <source>
        <dbReference type="SAM" id="MobiDB-lite"/>
    </source>
</evidence>
<dbReference type="CDD" id="cd03244">
    <property type="entry name" value="ABCC_MRP_domain2"/>
    <property type="match status" value="1"/>
</dbReference>
<dbReference type="PROSITE" id="PS50893">
    <property type="entry name" value="ABC_TRANSPORTER_2"/>
    <property type="match status" value="2"/>
</dbReference>
<feature type="transmembrane region" description="Helical" evidence="9">
    <location>
        <begin position="185"/>
        <end position="210"/>
    </location>
</feature>
<feature type="transmembrane region" description="Helical" evidence="9">
    <location>
        <begin position="546"/>
        <end position="572"/>
    </location>
</feature>
<evidence type="ECO:0000256" key="2">
    <source>
        <dbReference type="ARBA" id="ARBA00022448"/>
    </source>
</evidence>
<dbReference type="InterPro" id="IPR011527">
    <property type="entry name" value="ABC1_TM_dom"/>
</dbReference>
<evidence type="ECO:0000256" key="4">
    <source>
        <dbReference type="ARBA" id="ARBA00022741"/>
    </source>
</evidence>
<dbReference type="Gene3D" id="3.40.50.300">
    <property type="entry name" value="P-loop containing nucleotide triphosphate hydrolases"/>
    <property type="match status" value="2"/>
</dbReference>
<dbReference type="CDD" id="cd03250">
    <property type="entry name" value="ABCC_MRP_domain1"/>
    <property type="match status" value="1"/>
</dbReference>
<feature type="domain" description="ABC transporter" evidence="10">
    <location>
        <begin position="686"/>
        <end position="927"/>
    </location>
</feature>
<feature type="transmembrane region" description="Helical" evidence="9">
    <location>
        <begin position="471"/>
        <end position="490"/>
    </location>
</feature>
<feature type="transmembrane region" description="Helical" evidence="9">
    <location>
        <begin position="444"/>
        <end position="465"/>
    </location>
</feature>
<dbReference type="RefSeq" id="XP_062624811.1">
    <property type="nucleotide sequence ID" value="XM_062768827.1"/>
</dbReference>
<feature type="region of interest" description="Disordered" evidence="8">
    <location>
        <begin position="948"/>
        <end position="970"/>
    </location>
</feature>
<dbReference type="GO" id="GO:0016020">
    <property type="term" value="C:membrane"/>
    <property type="evidence" value="ECO:0007669"/>
    <property type="project" value="UniProtKB-SubCell"/>
</dbReference>
<evidence type="ECO:0000313" key="13">
    <source>
        <dbReference type="Proteomes" id="UP000827549"/>
    </source>
</evidence>
<evidence type="ECO:0000256" key="9">
    <source>
        <dbReference type="SAM" id="Phobius"/>
    </source>
</evidence>
<dbReference type="GO" id="GO:0140359">
    <property type="term" value="F:ABC-type transporter activity"/>
    <property type="evidence" value="ECO:0007669"/>
    <property type="project" value="InterPro"/>
</dbReference>
<keyword evidence="3 9" id="KW-0812">Transmembrane</keyword>
<dbReference type="SUPFAM" id="SSF52540">
    <property type="entry name" value="P-loop containing nucleoside triphosphate hydrolases"/>
    <property type="match status" value="2"/>
</dbReference>
<name>A0AAF1BJU5_9TREE</name>
<dbReference type="Pfam" id="PF00664">
    <property type="entry name" value="ABC_membrane"/>
    <property type="match status" value="2"/>
</dbReference>
<feature type="compositionally biased region" description="Basic and acidic residues" evidence="8">
    <location>
        <begin position="662"/>
        <end position="672"/>
    </location>
</feature>
<dbReference type="InterPro" id="IPR017871">
    <property type="entry name" value="ABC_transporter-like_CS"/>
</dbReference>
<dbReference type="Proteomes" id="UP000827549">
    <property type="component" value="Chromosome 2"/>
</dbReference>
<dbReference type="CDD" id="cd18596">
    <property type="entry name" value="ABC_6TM_VMR1_D1_like"/>
    <property type="match status" value="1"/>
</dbReference>
<dbReference type="PROSITE" id="PS50929">
    <property type="entry name" value="ABC_TM1F"/>
    <property type="match status" value="2"/>
</dbReference>
<evidence type="ECO:0000256" key="3">
    <source>
        <dbReference type="ARBA" id="ARBA00022692"/>
    </source>
</evidence>
<feature type="domain" description="ABC transporter" evidence="10">
    <location>
        <begin position="1377"/>
        <end position="1667"/>
    </location>
</feature>
<feature type="transmembrane region" description="Helical" evidence="9">
    <location>
        <begin position="1197"/>
        <end position="1216"/>
    </location>
</feature>
<dbReference type="GO" id="GO:0016887">
    <property type="term" value="F:ATP hydrolysis activity"/>
    <property type="evidence" value="ECO:0007669"/>
    <property type="project" value="InterPro"/>
</dbReference>
<dbReference type="InterPro" id="IPR003593">
    <property type="entry name" value="AAA+_ATPase"/>
</dbReference>
<protein>
    <submittedName>
        <fullName evidence="12">ATP-dependent bile acid permease</fullName>
    </submittedName>
</protein>
<keyword evidence="5" id="KW-0067">ATP-binding</keyword>
<keyword evidence="6 9" id="KW-1133">Transmembrane helix</keyword>
<dbReference type="EMBL" id="CP086715">
    <property type="protein sequence ID" value="WOO78779.1"/>
    <property type="molecule type" value="Genomic_DNA"/>
</dbReference>
<feature type="transmembrane region" description="Helical" evidence="9">
    <location>
        <begin position="86"/>
        <end position="104"/>
    </location>
</feature>
<evidence type="ECO:0000313" key="12">
    <source>
        <dbReference type="EMBL" id="WOO78779.1"/>
    </source>
</evidence>
<evidence type="ECO:0000256" key="7">
    <source>
        <dbReference type="ARBA" id="ARBA00023136"/>
    </source>
</evidence>
<dbReference type="PANTHER" id="PTHR24223:SF415">
    <property type="entry name" value="FI20190P1"/>
    <property type="match status" value="1"/>
</dbReference>
<feature type="transmembrane region" description="Helical" evidence="9">
    <location>
        <begin position="124"/>
        <end position="142"/>
    </location>
</feature>
<dbReference type="Pfam" id="PF00005">
    <property type="entry name" value="ABC_tran"/>
    <property type="match status" value="2"/>
</dbReference>
<gene>
    <name evidence="12" type="primary">YBT1_1</name>
    <name evidence="12" type="ORF">LOC62_02G002317</name>
</gene>
<dbReference type="Gene3D" id="1.20.1560.10">
    <property type="entry name" value="ABC transporter type 1, transmembrane domain"/>
    <property type="match status" value="2"/>
</dbReference>
<feature type="transmembrane region" description="Helical" evidence="9">
    <location>
        <begin position="354"/>
        <end position="377"/>
    </location>
</feature>
<evidence type="ECO:0000259" key="11">
    <source>
        <dbReference type="PROSITE" id="PS50929"/>
    </source>
</evidence>
<evidence type="ECO:0000259" key="10">
    <source>
        <dbReference type="PROSITE" id="PS50893"/>
    </source>
</evidence>
<feature type="transmembrane region" description="Helical" evidence="9">
    <location>
        <begin position="27"/>
        <end position="45"/>
    </location>
</feature>